<gene>
    <name evidence="13" type="primary">zapA</name>
    <name evidence="13" type="ORF">E2R48_02885</name>
    <name evidence="12" type="ORF">JFL49_06410</name>
</gene>
<dbReference type="PANTHER" id="PTHR34981:SF1">
    <property type="entry name" value="CELL DIVISION PROTEIN ZAPA"/>
    <property type="match status" value="1"/>
</dbReference>
<evidence type="ECO:0000313" key="13">
    <source>
        <dbReference type="EMBL" id="TEW30705.1"/>
    </source>
</evidence>
<dbReference type="GO" id="GO:0043093">
    <property type="term" value="P:FtsZ-dependent cytokinesis"/>
    <property type="evidence" value="ECO:0007669"/>
    <property type="project" value="TreeGrafter"/>
</dbReference>
<keyword evidence="5 12" id="KW-0132">Cell division</keyword>
<dbReference type="Proteomes" id="UP000595373">
    <property type="component" value="Chromosome"/>
</dbReference>
<evidence type="ECO:0000256" key="3">
    <source>
        <dbReference type="ARBA" id="ARBA00015195"/>
    </source>
</evidence>
<evidence type="ECO:0000256" key="4">
    <source>
        <dbReference type="ARBA" id="ARBA00022490"/>
    </source>
</evidence>
<dbReference type="GO" id="GO:0032153">
    <property type="term" value="C:cell division site"/>
    <property type="evidence" value="ECO:0007669"/>
    <property type="project" value="TreeGrafter"/>
</dbReference>
<evidence type="ECO:0000313" key="12">
    <source>
        <dbReference type="EMBL" id="QQF81718.1"/>
    </source>
</evidence>
<dbReference type="GO" id="GO:0000921">
    <property type="term" value="P:septin ring assembly"/>
    <property type="evidence" value="ECO:0007669"/>
    <property type="project" value="TreeGrafter"/>
</dbReference>
<dbReference type="InterPro" id="IPR042233">
    <property type="entry name" value="Cell_div_ZapA_N"/>
</dbReference>
<dbReference type="Proteomes" id="UP000297565">
    <property type="component" value="Unassembled WGS sequence"/>
</dbReference>
<keyword evidence="6" id="KW-0175">Coiled coil</keyword>
<comment type="function">
    <text evidence="9">Activator of cell division through the inhibition of FtsZ GTPase activity, therefore promoting FtsZ assembly into bundles of protofilaments necessary for the formation of the division Z ring. It is recruited early at mid-cell but it is not essential for cell division.</text>
</comment>
<comment type="subcellular location">
    <subcellularLocation>
        <location evidence="1">Cytoplasm</location>
    </subcellularLocation>
</comment>
<accession>A0A9Q6K9A7</accession>
<proteinExistence type="inferred from homology"/>
<dbReference type="GO" id="GO:0030428">
    <property type="term" value="C:cell septum"/>
    <property type="evidence" value="ECO:0007669"/>
    <property type="project" value="TreeGrafter"/>
</dbReference>
<reference evidence="13 14" key="1">
    <citation type="submission" date="2019-03" db="EMBL/GenBank/DDBJ databases">
        <title>Horizontal Gene Transfer Machinery in Histophilus somni.</title>
        <authorList>
            <person name="Mostafa Nazari M."/>
            <person name="Liljebjelke K."/>
        </authorList>
    </citation>
    <scope>NUCLEOTIDE SEQUENCE [LARGE SCALE GENOMIC DNA]</scope>
    <source>
        <strain evidence="13 14">UOC-EPH-KLM-04</strain>
    </source>
</reference>
<organism evidence="12 15">
    <name type="scientific">Histophilus somni</name>
    <name type="common">Haemophilus somnus</name>
    <dbReference type="NCBI Taxonomy" id="731"/>
    <lineage>
        <taxon>Bacteria</taxon>
        <taxon>Pseudomonadati</taxon>
        <taxon>Pseudomonadota</taxon>
        <taxon>Gammaproteobacteria</taxon>
        <taxon>Pasteurellales</taxon>
        <taxon>Pasteurellaceae</taxon>
        <taxon>Histophilus</taxon>
    </lineage>
</organism>
<keyword evidence="15" id="KW-1185">Reference proteome</keyword>
<sequence length="99" mass="11301">MSKLIELSVSGQVLRLNCPPEQHDALRQAAHLLDNRVMEMRERTGILQMEKILSIVALNLSFELMQEQQKTQTIENVINQKIAQLEGSLENILAQKTTF</sequence>
<dbReference type="OrthoDB" id="5917174at2"/>
<evidence type="ECO:0000256" key="1">
    <source>
        <dbReference type="ARBA" id="ARBA00004496"/>
    </source>
</evidence>
<evidence type="ECO:0000256" key="7">
    <source>
        <dbReference type="ARBA" id="ARBA00023210"/>
    </source>
</evidence>
<reference evidence="12 15" key="2">
    <citation type="submission" date="2020-12" db="EMBL/GenBank/DDBJ databases">
        <title>ASc-MMNZ-VFA-070.</title>
        <authorList>
            <person name="Schryvers A."/>
            <person name="Mostafa Nazari M."/>
            <person name="Farshchi Andisi V."/>
            <person name="Timsit E."/>
            <person name="Walter Morck D."/>
        </authorList>
    </citation>
    <scope>NUCLEOTIDE SEQUENCE [LARGE SCALE GENOMIC DNA]</scope>
    <source>
        <strain evidence="12 15">ASc-MMNZ-VFA-070</strain>
    </source>
</reference>
<dbReference type="Pfam" id="PF05164">
    <property type="entry name" value="ZapA"/>
    <property type="match status" value="1"/>
</dbReference>
<comment type="similarity">
    <text evidence="2">Belongs to the ZapA family. Type 1 subfamily.</text>
</comment>
<dbReference type="SUPFAM" id="SSF102829">
    <property type="entry name" value="Cell division protein ZapA-like"/>
    <property type="match status" value="1"/>
</dbReference>
<keyword evidence="7" id="KW-0717">Septation</keyword>
<dbReference type="EMBL" id="CP066558">
    <property type="protein sequence ID" value="QQF81718.1"/>
    <property type="molecule type" value="Genomic_DNA"/>
</dbReference>
<dbReference type="InterPro" id="IPR036192">
    <property type="entry name" value="Cell_div_ZapA-like_sf"/>
</dbReference>
<keyword evidence="4" id="KW-0963">Cytoplasm</keyword>
<dbReference type="GO" id="GO:0000917">
    <property type="term" value="P:division septum assembly"/>
    <property type="evidence" value="ECO:0007669"/>
    <property type="project" value="UniProtKB-KW"/>
</dbReference>
<evidence type="ECO:0000313" key="15">
    <source>
        <dbReference type="Proteomes" id="UP000595373"/>
    </source>
</evidence>
<dbReference type="GO" id="GO:0005829">
    <property type="term" value="C:cytosol"/>
    <property type="evidence" value="ECO:0007669"/>
    <property type="project" value="TreeGrafter"/>
</dbReference>
<dbReference type="Gene3D" id="3.30.160.880">
    <property type="entry name" value="Cell division protein ZapA protomer, N-terminal domain"/>
    <property type="match status" value="1"/>
</dbReference>
<evidence type="ECO:0000256" key="9">
    <source>
        <dbReference type="ARBA" id="ARBA00024910"/>
    </source>
</evidence>
<evidence type="ECO:0000256" key="10">
    <source>
        <dbReference type="ARBA" id="ARBA00026068"/>
    </source>
</evidence>
<dbReference type="PANTHER" id="PTHR34981">
    <property type="entry name" value="CELL DIVISION PROTEIN ZAPA"/>
    <property type="match status" value="1"/>
</dbReference>
<dbReference type="RefSeq" id="WP_011608840.1">
    <property type="nucleotide sequence ID" value="NZ_CP018802.1"/>
</dbReference>
<evidence type="ECO:0000256" key="11">
    <source>
        <dbReference type="ARBA" id="ARBA00033158"/>
    </source>
</evidence>
<evidence type="ECO:0000256" key="6">
    <source>
        <dbReference type="ARBA" id="ARBA00023054"/>
    </source>
</evidence>
<evidence type="ECO:0000256" key="5">
    <source>
        <dbReference type="ARBA" id="ARBA00022618"/>
    </source>
</evidence>
<evidence type="ECO:0000313" key="14">
    <source>
        <dbReference type="Proteomes" id="UP000297565"/>
    </source>
</evidence>
<dbReference type="SMR" id="A0A9Q6K9A7"/>
<dbReference type="OMA" id="NICYELH"/>
<dbReference type="AlphaFoldDB" id="A0A9Q6K9A7"/>
<protein>
    <recommendedName>
        <fullName evidence="3">Cell division protein ZapA</fullName>
    </recommendedName>
    <alternativeName>
        <fullName evidence="11">Z ring-associated protein ZapA</fullName>
    </alternativeName>
</protein>
<dbReference type="InterPro" id="IPR007838">
    <property type="entry name" value="Cell_div_ZapA-like"/>
</dbReference>
<dbReference type="EMBL" id="SNRV01000003">
    <property type="protein sequence ID" value="TEW30705.1"/>
    <property type="molecule type" value="Genomic_DNA"/>
</dbReference>
<name>A0A9Q6K9A7_HISSO</name>
<evidence type="ECO:0000256" key="8">
    <source>
        <dbReference type="ARBA" id="ARBA00023306"/>
    </source>
</evidence>
<dbReference type="Gene3D" id="1.20.5.50">
    <property type="match status" value="1"/>
</dbReference>
<dbReference type="GeneID" id="31487395"/>
<comment type="subunit">
    <text evidence="10">Homodimer. Interacts with FtsZ.</text>
</comment>
<evidence type="ECO:0000256" key="2">
    <source>
        <dbReference type="ARBA" id="ARBA00010074"/>
    </source>
</evidence>
<keyword evidence="8" id="KW-0131">Cell cycle</keyword>